<dbReference type="InterPro" id="IPR036390">
    <property type="entry name" value="WH_DNA-bd_sf"/>
</dbReference>
<evidence type="ECO:0000256" key="3">
    <source>
        <dbReference type="ARBA" id="ARBA00023125"/>
    </source>
</evidence>
<dbReference type="FunFam" id="1.10.10.10:FF:000001">
    <property type="entry name" value="LysR family transcriptional regulator"/>
    <property type="match status" value="1"/>
</dbReference>
<dbReference type="AlphaFoldDB" id="I8IXU6"/>
<dbReference type="PROSITE" id="PS50931">
    <property type="entry name" value="HTH_LYSR"/>
    <property type="match status" value="1"/>
</dbReference>
<evidence type="ECO:0000256" key="2">
    <source>
        <dbReference type="ARBA" id="ARBA00023015"/>
    </source>
</evidence>
<keyword evidence="3" id="KW-0238">DNA-binding</keyword>
<dbReference type="Gene3D" id="3.40.190.290">
    <property type="match status" value="1"/>
</dbReference>
<dbReference type="CDD" id="cd05466">
    <property type="entry name" value="PBP2_LTTR_substrate"/>
    <property type="match status" value="1"/>
</dbReference>
<evidence type="ECO:0000313" key="7">
    <source>
        <dbReference type="Proteomes" id="UP000004080"/>
    </source>
</evidence>
<keyword evidence="7" id="KW-1185">Reference proteome</keyword>
<reference evidence="6 7" key="1">
    <citation type="journal article" date="2012" name="J. Bacteriol.">
        <title>Genome of Bacillus macauensis ZFHKF-1, a Long-Chain-Forming Bacterium.</title>
        <authorList>
            <person name="Cai L."/>
            <person name="Zhang T."/>
        </authorList>
    </citation>
    <scope>NUCLEOTIDE SEQUENCE [LARGE SCALE GENOMIC DNA]</scope>
    <source>
        <strain evidence="6 7">ZFHKF-1</strain>
    </source>
</reference>
<gene>
    <name evidence="6" type="ORF">A374_16033</name>
</gene>
<dbReference type="InterPro" id="IPR036388">
    <property type="entry name" value="WH-like_DNA-bd_sf"/>
</dbReference>
<name>I8IXU6_9BACL</name>
<organism evidence="6 7">
    <name type="scientific">Fictibacillus macauensis ZFHKF-1</name>
    <dbReference type="NCBI Taxonomy" id="1196324"/>
    <lineage>
        <taxon>Bacteria</taxon>
        <taxon>Bacillati</taxon>
        <taxon>Bacillota</taxon>
        <taxon>Bacilli</taxon>
        <taxon>Bacillales</taxon>
        <taxon>Fictibacillaceae</taxon>
        <taxon>Fictibacillus</taxon>
    </lineage>
</organism>
<dbReference type="eggNOG" id="COG0583">
    <property type="taxonomic scope" value="Bacteria"/>
</dbReference>
<dbReference type="RefSeq" id="WP_007203279.1">
    <property type="nucleotide sequence ID" value="NZ_AKKV01000036.1"/>
</dbReference>
<evidence type="ECO:0000256" key="4">
    <source>
        <dbReference type="ARBA" id="ARBA00023163"/>
    </source>
</evidence>
<keyword evidence="2" id="KW-0805">Transcription regulation</keyword>
<sequence>MNLEQMHYLVEISYTRSISQAAVNLHVSQAAISQAILSLEKELELPLFKRSRLGTIPTSEGERIIAKANVILQSIQDIQAEAKQERVEGTLRIAAIPSLFTSLLPSILPHFKQHYPNVVLQLQELGSDEIINGIEERTIDVGLAVAIHSSTVQQLPLHTGTMQVIVSAQSPLANMREVTVKELAHETIALFHGDRWLSYLTQWRLDTNGPFTVLCTTNQSETIKRLVAANVAISFFTDVMLVNDPYLAQGSIVAIPLVDYEPRELLFALYSDKMHPKQNLIKAFETFVLQHALSLSKK</sequence>
<evidence type="ECO:0000256" key="1">
    <source>
        <dbReference type="ARBA" id="ARBA00009437"/>
    </source>
</evidence>
<evidence type="ECO:0000313" key="6">
    <source>
        <dbReference type="EMBL" id="EIT84311.1"/>
    </source>
</evidence>
<dbReference type="PANTHER" id="PTHR30346:SF28">
    <property type="entry name" value="HTH-TYPE TRANSCRIPTIONAL REGULATOR CYNR"/>
    <property type="match status" value="1"/>
</dbReference>
<dbReference type="Gene3D" id="1.10.10.10">
    <property type="entry name" value="Winged helix-like DNA-binding domain superfamily/Winged helix DNA-binding domain"/>
    <property type="match status" value="1"/>
</dbReference>
<dbReference type="GO" id="GO:0003700">
    <property type="term" value="F:DNA-binding transcription factor activity"/>
    <property type="evidence" value="ECO:0007669"/>
    <property type="project" value="InterPro"/>
</dbReference>
<comment type="similarity">
    <text evidence="1">Belongs to the LysR transcriptional regulatory family.</text>
</comment>
<dbReference type="PANTHER" id="PTHR30346">
    <property type="entry name" value="TRANSCRIPTIONAL DUAL REGULATOR HCAR-RELATED"/>
    <property type="match status" value="1"/>
</dbReference>
<dbReference type="SUPFAM" id="SSF53850">
    <property type="entry name" value="Periplasmic binding protein-like II"/>
    <property type="match status" value="1"/>
</dbReference>
<dbReference type="EMBL" id="AKKV01000036">
    <property type="protein sequence ID" value="EIT84311.1"/>
    <property type="molecule type" value="Genomic_DNA"/>
</dbReference>
<accession>I8IXU6</accession>
<dbReference type="Pfam" id="PF00126">
    <property type="entry name" value="HTH_1"/>
    <property type="match status" value="1"/>
</dbReference>
<protein>
    <submittedName>
        <fullName evidence="6">LysR family transcriptional regulator</fullName>
    </submittedName>
</protein>
<evidence type="ECO:0000259" key="5">
    <source>
        <dbReference type="PROSITE" id="PS50931"/>
    </source>
</evidence>
<dbReference type="GO" id="GO:0003677">
    <property type="term" value="F:DNA binding"/>
    <property type="evidence" value="ECO:0007669"/>
    <property type="project" value="UniProtKB-KW"/>
</dbReference>
<dbReference type="GO" id="GO:0032993">
    <property type="term" value="C:protein-DNA complex"/>
    <property type="evidence" value="ECO:0007669"/>
    <property type="project" value="TreeGrafter"/>
</dbReference>
<comment type="caution">
    <text evidence="6">The sequence shown here is derived from an EMBL/GenBank/DDBJ whole genome shotgun (WGS) entry which is preliminary data.</text>
</comment>
<feature type="domain" description="HTH lysR-type" evidence="5">
    <location>
        <begin position="1"/>
        <end position="58"/>
    </location>
</feature>
<dbReference type="STRING" id="1196324.A374_16033"/>
<dbReference type="InterPro" id="IPR000847">
    <property type="entry name" value="LysR_HTH_N"/>
</dbReference>
<dbReference type="SUPFAM" id="SSF46785">
    <property type="entry name" value="Winged helix' DNA-binding domain"/>
    <property type="match status" value="1"/>
</dbReference>
<dbReference type="PATRIC" id="fig|1196324.3.peg.3280"/>
<keyword evidence="4" id="KW-0804">Transcription</keyword>
<dbReference type="InterPro" id="IPR005119">
    <property type="entry name" value="LysR_subst-bd"/>
</dbReference>
<dbReference type="Proteomes" id="UP000004080">
    <property type="component" value="Unassembled WGS sequence"/>
</dbReference>
<dbReference type="PRINTS" id="PR00039">
    <property type="entry name" value="HTHLYSR"/>
</dbReference>
<dbReference type="Pfam" id="PF03466">
    <property type="entry name" value="LysR_substrate"/>
    <property type="match status" value="1"/>
</dbReference>
<proteinExistence type="inferred from homology"/>